<evidence type="ECO:0000313" key="2">
    <source>
        <dbReference type="WBParaSite" id="RSKR_0000607100.1"/>
    </source>
</evidence>
<evidence type="ECO:0000313" key="1">
    <source>
        <dbReference type="Proteomes" id="UP000095286"/>
    </source>
</evidence>
<name>A0AC35U0J0_9BILA</name>
<reference evidence="2" key="1">
    <citation type="submission" date="2016-11" db="UniProtKB">
        <authorList>
            <consortium name="WormBaseParasite"/>
        </authorList>
    </citation>
    <scope>IDENTIFICATION</scope>
    <source>
        <strain evidence="2">KR3021</strain>
    </source>
</reference>
<proteinExistence type="predicted"/>
<sequence length="204" mass="23672">MYEDFSSSPPRQNWQHNRNHFANRKYYNTQPQSLQAFNFVMVSLSEVPSTIESDLQIFDLFDISSGIRLIGYCIPIFVYRKNWIPEPPKHRQLRRTQSNCFAEPHFKLQQYLGRDAVPVVPKYPVNWLKYVISGCPSVYSYPATSHATVSVTLYDHIHPSPSGVPFKAAGDVYKLRECGYLVDFRLFDMSQCFMLIFTEPVAND</sequence>
<dbReference type="Proteomes" id="UP000095286">
    <property type="component" value="Unplaced"/>
</dbReference>
<protein>
    <submittedName>
        <fullName evidence="2">ZP domain-containing protein</fullName>
    </submittedName>
</protein>
<dbReference type="WBParaSite" id="RSKR_0000607100.1">
    <property type="protein sequence ID" value="RSKR_0000607100.1"/>
    <property type="gene ID" value="RSKR_0000607100"/>
</dbReference>
<organism evidence="1 2">
    <name type="scientific">Rhabditophanes sp. KR3021</name>
    <dbReference type="NCBI Taxonomy" id="114890"/>
    <lineage>
        <taxon>Eukaryota</taxon>
        <taxon>Metazoa</taxon>
        <taxon>Ecdysozoa</taxon>
        <taxon>Nematoda</taxon>
        <taxon>Chromadorea</taxon>
        <taxon>Rhabditida</taxon>
        <taxon>Tylenchina</taxon>
        <taxon>Panagrolaimomorpha</taxon>
        <taxon>Strongyloidoidea</taxon>
        <taxon>Alloionematidae</taxon>
        <taxon>Rhabditophanes</taxon>
    </lineage>
</organism>
<accession>A0AC35U0J0</accession>